<name>A0A397U7G7_9GLOM</name>
<organism evidence="1 2">
    <name type="scientific">Gigaspora rosea</name>
    <dbReference type="NCBI Taxonomy" id="44941"/>
    <lineage>
        <taxon>Eukaryota</taxon>
        <taxon>Fungi</taxon>
        <taxon>Fungi incertae sedis</taxon>
        <taxon>Mucoromycota</taxon>
        <taxon>Glomeromycotina</taxon>
        <taxon>Glomeromycetes</taxon>
        <taxon>Diversisporales</taxon>
        <taxon>Gigasporaceae</taxon>
        <taxon>Gigaspora</taxon>
    </lineage>
</organism>
<dbReference type="Gene3D" id="3.80.10.10">
    <property type="entry name" value="Ribonuclease Inhibitor"/>
    <property type="match status" value="1"/>
</dbReference>
<dbReference type="SUPFAM" id="SSF52047">
    <property type="entry name" value="RNI-like"/>
    <property type="match status" value="1"/>
</dbReference>
<proteinExistence type="predicted"/>
<feature type="non-terminal residue" evidence="1">
    <location>
        <position position="242"/>
    </location>
</feature>
<accession>A0A397U7G7</accession>
<evidence type="ECO:0000313" key="2">
    <source>
        <dbReference type="Proteomes" id="UP000266673"/>
    </source>
</evidence>
<sequence length="242" mass="28230">MHHIINLLFKLFIESGATLHKLVLEFSKSLELKPEIFYILGKNRLFFSQIQHLSLDEISNNNIENAIALLRALAKSTKKISTIEFNFFDSYYEPQIFHAFIYIIKSQEQLRLFSIAVDYSTEFYGIISALERQKNSLQEVILNSCDFSAEFEVLNKCKNLETFCIRHCTTKLQKLLDYKVSTLEVVDCQIDMQAMILIFKKTGILLQRLNLNQKMKNFRIKSFCPNITYLSIQGILFSQQVV</sequence>
<comment type="caution">
    <text evidence="1">The sequence shown here is derived from an EMBL/GenBank/DDBJ whole genome shotgun (WGS) entry which is preliminary data.</text>
</comment>
<dbReference type="AlphaFoldDB" id="A0A397U7G7"/>
<dbReference type="InterPro" id="IPR032675">
    <property type="entry name" value="LRR_dom_sf"/>
</dbReference>
<dbReference type="Proteomes" id="UP000266673">
    <property type="component" value="Unassembled WGS sequence"/>
</dbReference>
<dbReference type="EMBL" id="QKWP01002518">
    <property type="protein sequence ID" value="RIB03056.1"/>
    <property type="molecule type" value="Genomic_DNA"/>
</dbReference>
<keyword evidence="2" id="KW-1185">Reference proteome</keyword>
<reference evidence="1 2" key="1">
    <citation type="submission" date="2018-06" db="EMBL/GenBank/DDBJ databases">
        <title>Comparative genomics reveals the genomic features of Rhizophagus irregularis, R. cerebriforme, R. diaphanum and Gigaspora rosea, and their symbiotic lifestyle signature.</title>
        <authorList>
            <person name="Morin E."/>
            <person name="San Clemente H."/>
            <person name="Chen E.C.H."/>
            <person name="De La Providencia I."/>
            <person name="Hainaut M."/>
            <person name="Kuo A."/>
            <person name="Kohler A."/>
            <person name="Murat C."/>
            <person name="Tang N."/>
            <person name="Roy S."/>
            <person name="Loubradou J."/>
            <person name="Henrissat B."/>
            <person name="Grigoriev I.V."/>
            <person name="Corradi N."/>
            <person name="Roux C."/>
            <person name="Martin F.M."/>
        </authorList>
    </citation>
    <scope>NUCLEOTIDE SEQUENCE [LARGE SCALE GENOMIC DNA]</scope>
    <source>
        <strain evidence="1 2">DAOM 194757</strain>
    </source>
</reference>
<dbReference type="OrthoDB" id="660555at2759"/>
<protein>
    <recommendedName>
        <fullName evidence="3">F-box domain-containing protein</fullName>
    </recommendedName>
</protein>
<gene>
    <name evidence="1" type="ORF">C2G38_2123956</name>
</gene>
<evidence type="ECO:0008006" key="3">
    <source>
        <dbReference type="Google" id="ProtNLM"/>
    </source>
</evidence>
<evidence type="ECO:0000313" key="1">
    <source>
        <dbReference type="EMBL" id="RIB03056.1"/>
    </source>
</evidence>